<sequence>MDILNGYFFLKVTRQFRMYTYRIRGKRGPFKIILPASFCSFLTLPGMSGSPSSFSDYQYFYSFMDRNVHAHFYRQSDHYWRYPLNERILSGIVHFLFFGKIMQKQVLYFS</sequence>
<evidence type="ECO:0000313" key="2">
    <source>
        <dbReference type="Proteomes" id="UP000347681"/>
    </source>
</evidence>
<dbReference type="EMBL" id="VVZB01000021">
    <property type="protein sequence ID" value="KAA5379356.1"/>
    <property type="molecule type" value="Genomic_DNA"/>
</dbReference>
<reference evidence="1 2" key="1">
    <citation type="journal article" date="2019" name="Nat. Med.">
        <title>A library of human gut bacterial isolates paired with longitudinal multiomics data enables mechanistic microbiome research.</title>
        <authorList>
            <person name="Poyet M."/>
            <person name="Groussin M."/>
            <person name="Gibbons S.M."/>
            <person name="Avila-Pacheco J."/>
            <person name="Jiang X."/>
            <person name="Kearney S.M."/>
            <person name="Perrotta A.R."/>
            <person name="Berdy B."/>
            <person name="Zhao S."/>
            <person name="Lieberman T.D."/>
            <person name="Swanson P.K."/>
            <person name="Smith M."/>
            <person name="Roesemann S."/>
            <person name="Alexander J.E."/>
            <person name="Rich S.A."/>
            <person name="Livny J."/>
            <person name="Vlamakis H."/>
            <person name="Clish C."/>
            <person name="Bullock K."/>
            <person name="Deik A."/>
            <person name="Scott J."/>
            <person name="Pierce K.A."/>
            <person name="Xavier R.J."/>
            <person name="Alm E.J."/>
        </authorList>
    </citation>
    <scope>NUCLEOTIDE SEQUENCE [LARGE SCALE GENOMIC DNA]</scope>
    <source>
        <strain evidence="1 2">BIOML-A5</strain>
    </source>
</reference>
<organism evidence="1 2">
    <name type="scientific">Phocaeicola dorei</name>
    <dbReference type="NCBI Taxonomy" id="357276"/>
    <lineage>
        <taxon>Bacteria</taxon>
        <taxon>Pseudomonadati</taxon>
        <taxon>Bacteroidota</taxon>
        <taxon>Bacteroidia</taxon>
        <taxon>Bacteroidales</taxon>
        <taxon>Bacteroidaceae</taxon>
        <taxon>Phocaeicola</taxon>
    </lineage>
</organism>
<accession>A0A5M5ZNR7</accession>
<dbReference type="Proteomes" id="UP000347681">
    <property type="component" value="Unassembled WGS sequence"/>
</dbReference>
<protein>
    <submittedName>
        <fullName evidence="1">Uncharacterized protein</fullName>
    </submittedName>
</protein>
<gene>
    <name evidence="1" type="ORF">F2Y61_20885</name>
</gene>
<comment type="caution">
    <text evidence="1">The sequence shown here is derived from an EMBL/GenBank/DDBJ whole genome shotgun (WGS) entry which is preliminary data.</text>
</comment>
<name>A0A5M5ZNR7_9BACT</name>
<evidence type="ECO:0000313" key="1">
    <source>
        <dbReference type="EMBL" id="KAA5379356.1"/>
    </source>
</evidence>
<proteinExistence type="predicted"/>
<dbReference type="AlphaFoldDB" id="A0A5M5ZNR7"/>